<evidence type="ECO:0000313" key="1">
    <source>
        <dbReference type="EMBL" id="CAI9261400.1"/>
    </source>
</evidence>
<reference evidence="2" key="1">
    <citation type="submission" date="2023-04" db="EMBL/GenBank/DDBJ databases">
        <authorList>
            <person name="Vijverberg K."/>
            <person name="Xiong W."/>
            <person name="Schranz E."/>
        </authorList>
    </citation>
    <scope>NUCLEOTIDE SEQUENCE</scope>
</reference>
<dbReference type="SUPFAM" id="SSF102405">
    <property type="entry name" value="MCP/YpsA-like"/>
    <property type="match status" value="1"/>
</dbReference>
<evidence type="ECO:0008006" key="4">
    <source>
        <dbReference type="Google" id="ProtNLM"/>
    </source>
</evidence>
<accession>A0AA35ZWS0</accession>
<dbReference type="AlphaFoldDB" id="A0AA35ZWS0"/>
<gene>
    <name evidence="1" type="ORF">LSALG_LOCUS2190</name>
    <name evidence="2" type="ORF">LSALG_LOCUS38966</name>
</gene>
<dbReference type="EMBL" id="OX465084">
    <property type="protein sequence ID" value="CAI9300315.1"/>
    <property type="molecule type" value="Genomic_DNA"/>
</dbReference>
<evidence type="ECO:0000313" key="2">
    <source>
        <dbReference type="EMBL" id="CAI9300315.1"/>
    </source>
</evidence>
<dbReference type="Pfam" id="PF03641">
    <property type="entry name" value="Lysine_decarbox"/>
    <property type="match status" value="1"/>
</dbReference>
<protein>
    <recommendedName>
        <fullName evidence="4">Cytokinin riboside 5'-monophosphate phosphoribohydrolase</fullName>
    </recommendedName>
</protein>
<evidence type="ECO:0000313" key="3">
    <source>
        <dbReference type="Proteomes" id="UP001177003"/>
    </source>
</evidence>
<dbReference type="EMBL" id="OX465086">
    <property type="protein sequence ID" value="CAI9261400.1"/>
    <property type="molecule type" value="Genomic_DNA"/>
</dbReference>
<sequence>MDNNQFSFVYSFSCLPYMQHGLMDATVRSSKGEKTGLIVLLGGIGTLDEAFDILPLIQFKRIVDEAKILLPGTSSKPKKYNPVHLHVVRWLPPFQFNF</sequence>
<dbReference type="Proteomes" id="UP001177003">
    <property type="component" value="Chromosome 8"/>
</dbReference>
<dbReference type="InterPro" id="IPR031100">
    <property type="entry name" value="LOG_fam"/>
</dbReference>
<keyword evidence="3" id="KW-1185">Reference proteome</keyword>
<name>A0AA35ZWS0_LACSI</name>
<proteinExistence type="predicted"/>
<dbReference type="Gene3D" id="3.40.50.450">
    <property type="match status" value="1"/>
</dbReference>
<organism evidence="2 3">
    <name type="scientific">Lactuca saligna</name>
    <name type="common">Willowleaf lettuce</name>
    <dbReference type="NCBI Taxonomy" id="75948"/>
    <lineage>
        <taxon>Eukaryota</taxon>
        <taxon>Viridiplantae</taxon>
        <taxon>Streptophyta</taxon>
        <taxon>Embryophyta</taxon>
        <taxon>Tracheophyta</taxon>
        <taxon>Spermatophyta</taxon>
        <taxon>Magnoliopsida</taxon>
        <taxon>eudicotyledons</taxon>
        <taxon>Gunneridae</taxon>
        <taxon>Pentapetalae</taxon>
        <taxon>asterids</taxon>
        <taxon>campanulids</taxon>
        <taxon>Asterales</taxon>
        <taxon>Asteraceae</taxon>
        <taxon>Cichorioideae</taxon>
        <taxon>Cichorieae</taxon>
        <taxon>Lactucinae</taxon>
        <taxon>Lactuca</taxon>
    </lineage>
</organism>
<dbReference type="Proteomes" id="UP001177003">
    <property type="component" value="Chromosome 0"/>
</dbReference>